<sequence length="104" mass="11734">MANNWNIPAWLEAEVRERDKICVYCNQEFLAPKESAKQSASWEHIINDAKIITRENIALCCRGCNASKGQKQLSVWLQSKYCNERGISPETVAPIIKQAIANGQ</sequence>
<dbReference type="RefSeq" id="WP_344935036.1">
    <property type="nucleotide sequence ID" value="NZ_BAABDM010000003.1"/>
</dbReference>
<gene>
    <name evidence="1" type="ORF">GCM10022414_18590</name>
</gene>
<evidence type="ECO:0000313" key="1">
    <source>
        <dbReference type="EMBL" id="GAA4094823.1"/>
    </source>
</evidence>
<dbReference type="Proteomes" id="UP001500392">
    <property type="component" value="Unassembled WGS sequence"/>
</dbReference>
<evidence type="ECO:0000313" key="2">
    <source>
        <dbReference type="Proteomes" id="UP001500392"/>
    </source>
</evidence>
<organism evidence="1 2">
    <name type="scientific">Zhongshania borealis</name>
    <dbReference type="NCBI Taxonomy" id="889488"/>
    <lineage>
        <taxon>Bacteria</taxon>
        <taxon>Pseudomonadati</taxon>
        <taxon>Pseudomonadota</taxon>
        <taxon>Gammaproteobacteria</taxon>
        <taxon>Cellvibrionales</taxon>
        <taxon>Spongiibacteraceae</taxon>
        <taxon>Zhongshania</taxon>
    </lineage>
</organism>
<dbReference type="Gene3D" id="1.10.30.50">
    <property type="match status" value="1"/>
</dbReference>
<dbReference type="EMBL" id="BAABDM010000003">
    <property type="protein sequence ID" value="GAA4094823.1"/>
    <property type="molecule type" value="Genomic_DNA"/>
</dbReference>
<keyword evidence="2" id="KW-1185">Reference proteome</keyword>
<reference evidence="2" key="1">
    <citation type="journal article" date="2019" name="Int. J. Syst. Evol. Microbiol.">
        <title>The Global Catalogue of Microorganisms (GCM) 10K type strain sequencing project: providing services to taxonomists for standard genome sequencing and annotation.</title>
        <authorList>
            <consortium name="The Broad Institute Genomics Platform"/>
            <consortium name="The Broad Institute Genome Sequencing Center for Infectious Disease"/>
            <person name="Wu L."/>
            <person name="Ma J."/>
        </authorList>
    </citation>
    <scope>NUCLEOTIDE SEQUENCE [LARGE SCALE GENOMIC DNA]</scope>
    <source>
        <strain evidence="2">JCM 17304</strain>
    </source>
</reference>
<protein>
    <recommendedName>
        <fullName evidence="3">HNH endonuclease</fullName>
    </recommendedName>
</protein>
<accession>A0ABP7WR36</accession>
<name>A0ABP7WR36_9GAMM</name>
<proteinExistence type="predicted"/>
<evidence type="ECO:0008006" key="3">
    <source>
        <dbReference type="Google" id="ProtNLM"/>
    </source>
</evidence>
<comment type="caution">
    <text evidence="1">The sequence shown here is derived from an EMBL/GenBank/DDBJ whole genome shotgun (WGS) entry which is preliminary data.</text>
</comment>